<evidence type="ECO:0000313" key="3">
    <source>
        <dbReference type="Proteomes" id="UP000245207"/>
    </source>
</evidence>
<keyword evidence="3" id="KW-1185">Reference proteome</keyword>
<organism evidence="2 3">
    <name type="scientific">Artemisia annua</name>
    <name type="common">Sweet wormwood</name>
    <dbReference type="NCBI Taxonomy" id="35608"/>
    <lineage>
        <taxon>Eukaryota</taxon>
        <taxon>Viridiplantae</taxon>
        <taxon>Streptophyta</taxon>
        <taxon>Embryophyta</taxon>
        <taxon>Tracheophyta</taxon>
        <taxon>Spermatophyta</taxon>
        <taxon>Magnoliopsida</taxon>
        <taxon>eudicotyledons</taxon>
        <taxon>Gunneridae</taxon>
        <taxon>Pentapetalae</taxon>
        <taxon>asterids</taxon>
        <taxon>campanulids</taxon>
        <taxon>Asterales</taxon>
        <taxon>Asteraceae</taxon>
        <taxon>Asteroideae</taxon>
        <taxon>Anthemideae</taxon>
        <taxon>Artemisiinae</taxon>
        <taxon>Artemisia</taxon>
    </lineage>
</organism>
<evidence type="ECO:0000313" key="2">
    <source>
        <dbReference type="EMBL" id="PWA62895.1"/>
    </source>
</evidence>
<dbReference type="PANTHER" id="PTHR46929:SF4">
    <property type="entry name" value="MYB_SANT-LIKE DOMAIN-CONTAINING PROTEIN"/>
    <property type="match status" value="1"/>
</dbReference>
<gene>
    <name evidence="2" type="ORF">CTI12_AA359880</name>
</gene>
<reference evidence="2 3" key="1">
    <citation type="journal article" date="2018" name="Mol. Plant">
        <title>The genome of Artemisia annua provides insight into the evolution of Asteraceae family and artemisinin biosynthesis.</title>
        <authorList>
            <person name="Shen Q."/>
            <person name="Zhang L."/>
            <person name="Liao Z."/>
            <person name="Wang S."/>
            <person name="Yan T."/>
            <person name="Shi P."/>
            <person name="Liu M."/>
            <person name="Fu X."/>
            <person name="Pan Q."/>
            <person name="Wang Y."/>
            <person name="Lv Z."/>
            <person name="Lu X."/>
            <person name="Zhang F."/>
            <person name="Jiang W."/>
            <person name="Ma Y."/>
            <person name="Chen M."/>
            <person name="Hao X."/>
            <person name="Li L."/>
            <person name="Tang Y."/>
            <person name="Lv G."/>
            <person name="Zhou Y."/>
            <person name="Sun X."/>
            <person name="Brodelius P.E."/>
            <person name="Rose J.K.C."/>
            <person name="Tang K."/>
        </authorList>
    </citation>
    <scope>NUCLEOTIDE SEQUENCE [LARGE SCALE GENOMIC DNA]</scope>
    <source>
        <strain evidence="3">cv. Huhao1</strain>
        <tissue evidence="2">Leaf</tissue>
    </source>
</reference>
<dbReference type="Pfam" id="PF12776">
    <property type="entry name" value="Myb_DNA-bind_3"/>
    <property type="match status" value="1"/>
</dbReference>
<dbReference type="PANTHER" id="PTHR46929">
    <property type="entry name" value="EXPRESSED PROTEIN"/>
    <property type="match status" value="1"/>
</dbReference>
<comment type="caution">
    <text evidence="2">The sequence shown here is derived from an EMBL/GenBank/DDBJ whole genome shotgun (WGS) entry which is preliminary data.</text>
</comment>
<dbReference type="Proteomes" id="UP000245207">
    <property type="component" value="Unassembled WGS sequence"/>
</dbReference>
<proteinExistence type="predicted"/>
<feature type="domain" description="Myb/SANT-like" evidence="1">
    <location>
        <begin position="21"/>
        <end position="117"/>
    </location>
</feature>
<name>A0A2U1MNP0_ARTAN</name>
<dbReference type="AlphaFoldDB" id="A0A2U1MNP0"/>
<dbReference type="OrthoDB" id="1734412at2759"/>
<evidence type="ECO:0000259" key="1">
    <source>
        <dbReference type="Pfam" id="PF12776"/>
    </source>
</evidence>
<sequence length="226" mass="25875">MNKKLNKKVNNATNFKREFVSWTAEMDDEFIRVMLLEKEKGNRIGGTFTSQAYANMVEELNRTLKLNLSRKNLQNRLRTIKEHFALCYDVFRGTTLSGFSWNPVSELIEAEGEVWKALIKANPEASIWKTKTISNYDDLYELFSKDKETGIDDIEITTATPPSQIKPKKTKKKKVEEESEFVSKIMGSFECVADAMKECTKAIVGSRPQVYSGAEVYAELKRIGFE</sequence>
<dbReference type="EMBL" id="PKPP01004760">
    <property type="protein sequence ID" value="PWA62895.1"/>
    <property type="molecule type" value="Genomic_DNA"/>
</dbReference>
<accession>A0A2U1MNP0</accession>
<protein>
    <submittedName>
        <fullName evidence="2">Myb/SANT-like domain-containing protein</fullName>
    </submittedName>
</protein>
<dbReference type="InterPro" id="IPR024752">
    <property type="entry name" value="Myb/SANT-like_dom"/>
</dbReference>